<evidence type="ECO:0000313" key="2">
    <source>
        <dbReference type="Proteomes" id="UP001157502"/>
    </source>
</evidence>
<evidence type="ECO:0000313" key="1">
    <source>
        <dbReference type="EMBL" id="KAJ8012524.1"/>
    </source>
</evidence>
<protein>
    <submittedName>
        <fullName evidence="1">Uncharacterized protein</fullName>
    </submittedName>
</protein>
<dbReference type="EMBL" id="CM055731">
    <property type="protein sequence ID" value="KAJ8012524.1"/>
    <property type="molecule type" value="Genomic_DNA"/>
</dbReference>
<keyword evidence="2" id="KW-1185">Reference proteome</keyword>
<reference evidence="1" key="1">
    <citation type="submission" date="2021-05" db="EMBL/GenBank/DDBJ databases">
        <authorList>
            <person name="Pan Q."/>
            <person name="Jouanno E."/>
            <person name="Zahm M."/>
            <person name="Klopp C."/>
            <person name="Cabau C."/>
            <person name="Louis A."/>
            <person name="Berthelot C."/>
            <person name="Parey E."/>
            <person name="Roest Crollius H."/>
            <person name="Montfort J."/>
            <person name="Robinson-Rechavi M."/>
            <person name="Bouchez O."/>
            <person name="Lampietro C."/>
            <person name="Lopez Roques C."/>
            <person name="Donnadieu C."/>
            <person name="Postlethwait J."/>
            <person name="Bobe J."/>
            <person name="Dillon D."/>
            <person name="Chandos A."/>
            <person name="von Hippel F."/>
            <person name="Guiguen Y."/>
        </authorList>
    </citation>
    <scope>NUCLEOTIDE SEQUENCE</scope>
    <source>
        <strain evidence="1">YG-Jan2019</strain>
    </source>
</reference>
<dbReference type="Proteomes" id="UP001157502">
    <property type="component" value="Chromosome 4"/>
</dbReference>
<organism evidence="1 2">
    <name type="scientific">Dallia pectoralis</name>
    <name type="common">Alaska blackfish</name>
    <dbReference type="NCBI Taxonomy" id="75939"/>
    <lineage>
        <taxon>Eukaryota</taxon>
        <taxon>Metazoa</taxon>
        <taxon>Chordata</taxon>
        <taxon>Craniata</taxon>
        <taxon>Vertebrata</taxon>
        <taxon>Euteleostomi</taxon>
        <taxon>Actinopterygii</taxon>
        <taxon>Neopterygii</taxon>
        <taxon>Teleostei</taxon>
        <taxon>Protacanthopterygii</taxon>
        <taxon>Esociformes</taxon>
        <taxon>Umbridae</taxon>
        <taxon>Dallia</taxon>
    </lineage>
</organism>
<comment type="caution">
    <text evidence="1">The sequence shown here is derived from an EMBL/GenBank/DDBJ whole genome shotgun (WGS) entry which is preliminary data.</text>
</comment>
<gene>
    <name evidence="1" type="ORF">DPEC_G00043720</name>
</gene>
<proteinExistence type="predicted"/>
<accession>A0ACC2H938</accession>
<name>A0ACC2H938_DALPE</name>
<sequence>MESETEMPKFTTSLVNLPKISTSDVVRIVEQHSWTATSKLERGYKFFFEDFIYNYEDCFPSWHRDY</sequence>